<dbReference type="Proteomes" id="UP000008281">
    <property type="component" value="Unassembled WGS sequence"/>
</dbReference>
<protein>
    <recommendedName>
        <fullName evidence="3">CCHC-type domain-containing protein</fullName>
    </recommendedName>
</protein>
<proteinExistence type="predicted"/>
<feature type="compositionally biased region" description="Acidic residues" evidence="2">
    <location>
        <begin position="123"/>
        <end position="136"/>
    </location>
</feature>
<feature type="domain" description="CCHC-type" evidence="3">
    <location>
        <begin position="708"/>
        <end position="724"/>
    </location>
</feature>
<feature type="region of interest" description="Disordered" evidence="2">
    <location>
        <begin position="347"/>
        <end position="384"/>
    </location>
</feature>
<dbReference type="GO" id="GO:0008270">
    <property type="term" value="F:zinc ion binding"/>
    <property type="evidence" value="ECO:0007669"/>
    <property type="project" value="InterPro"/>
</dbReference>
<dbReference type="InParanoid" id="E3N2Z0"/>
<feature type="region of interest" description="Disordered" evidence="2">
    <location>
        <begin position="669"/>
        <end position="701"/>
    </location>
</feature>
<reference evidence="4" key="1">
    <citation type="submission" date="2007-07" db="EMBL/GenBank/DDBJ databases">
        <title>PCAP assembly of the Caenorhabditis remanei genome.</title>
        <authorList>
            <consortium name="The Caenorhabditis remanei Sequencing Consortium"/>
            <person name="Wilson R.K."/>
        </authorList>
    </citation>
    <scope>NUCLEOTIDE SEQUENCE [LARGE SCALE GENOMIC DNA]</scope>
    <source>
        <strain evidence="4">PB4641</strain>
    </source>
</reference>
<evidence type="ECO:0000313" key="4">
    <source>
        <dbReference type="EMBL" id="EFO84388.1"/>
    </source>
</evidence>
<evidence type="ECO:0000256" key="2">
    <source>
        <dbReference type="SAM" id="MobiDB-lite"/>
    </source>
</evidence>
<accession>E3N2Z0</accession>
<keyword evidence="5" id="KW-1185">Reference proteome</keyword>
<organism evidence="5">
    <name type="scientific">Caenorhabditis remanei</name>
    <name type="common">Caenorhabditis vulgaris</name>
    <dbReference type="NCBI Taxonomy" id="31234"/>
    <lineage>
        <taxon>Eukaryota</taxon>
        <taxon>Metazoa</taxon>
        <taxon>Ecdysozoa</taxon>
        <taxon>Nematoda</taxon>
        <taxon>Chromadorea</taxon>
        <taxon>Rhabditida</taxon>
        <taxon>Rhabditina</taxon>
        <taxon>Rhabditomorpha</taxon>
        <taxon>Rhabditoidea</taxon>
        <taxon>Rhabditidae</taxon>
        <taxon>Peloderinae</taxon>
        <taxon>Caenorhabditis</taxon>
    </lineage>
</organism>
<dbReference type="Gene3D" id="4.10.60.10">
    <property type="entry name" value="Zinc finger, CCHC-type"/>
    <property type="match status" value="1"/>
</dbReference>
<dbReference type="PANTHER" id="PTHR47331:SF4">
    <property type="entry name" value="PEPTIDASE S1 DOMAIN-CONTAINING PROTEIN"/>
    <property type="match status" value="1"/>
</dbReference>
<evidence type="ECO:0000259" key="3">
    <source>
        <dbReference type="SMART" id="SM00343"/>
    </source>
</evidence>
<dbReference type="PANTHER" id="PTHR47331">
    <property type="entry name" value="PHD-TYPE DOMAIN-CONTAINING PROTEIN"/>
    <property type="match status" value="1"/>
</dbReference>
<name>E3N2Z0_CAERE</name>
<dbReference type="Pfam" id="PF03564">
    <property type="entry name" value="DUF1759"/>
    <property type="match status" value="1"/>
</dbReference>
<dbReference type="InterPro" id="IPR001878">
    <property type="entry name" value="Znf_CCHC"/>
</dbReference>
<dbReference type="SMART" id="SM00343">
    <property type="entry name" value="ZnF_C2HC"/>
    <property type="match status" value="2"/>
</dbReference>
<dbReference type="EMBL" id="DS268516">
    <property type="protein sequence ID" value="EFO84388.1"/>
    <property type="molecule type" value="Genomic_DNA"/>
</dbReference>
<evidence type="ECO:0000256" key="1">
    <source>
        <dbReference type="SAM" id="Coils"/>
    </source>
</evidence>
<evidence type="ECO:0000313" key="5">
    <source>
        <dbReference type="Proteomes" id="UP000008281"/>
    </source>
</evidence>
<dbReference type="STRING" id="31234.E3N2Z0"/>
<dbReference type="InterPro" id="IPR005312">
    <property type="entry name" value="DUF1759"/>
</dbReference>
<gene>
    <name evidence="4" type="ORF">CRE_19916</name>
</gene>
<feature type="compositionally biased region" description="Polar residues" evidence="2">
    <location>
        <begin position="355"/>
        <end position="384"/>
    </location>
</feature>
<keyword evidence="1" id="KW-0175">Coiled coil</keyword>
<dbReference type="HOGENOM" id="CLU_350638_0_0_1"/>
<dbReference type="AlphaFoldDB" id="E3N2Z0"/>
<dbReference type="eggNOG" id="KOG0017">
    <property type="taxonomic scope" value="Eukaryota"/>
</dbReference>
<feature type="coiled-coil region" evidence="1">
    <location>
        <begin position="89"/>
        <end position="116"/>
    </location>
</feature>
<dbReference type="OrthoDB" id="8042916at2759"/>
<feature type="region of interest" description="Disordered" evidence="2">
    <location>
        <begin position="161"/>
        <end position="192"/>
    </location>
</feature>
<dbReference type="GO" id="GO:0003676">
    <property type="term" value="F:nucleic acid binding"/>
    <property type="evidence" value="ECO:0007669"/>
    <property type="project" value="InterPro"/>
</dbReference>
<feature type="domain" description="CCHC-type" evidence="3">
    <location>
        <begin position="738"/>
        <end position="754"/>
    </location>
</feature>
<sequence>MTQAFITQFRTRATKTVNKTKAICEETEKILAMDPRERSLGDLNKKRQALIERIDAIHSFQQDIKDQAEEAVRKEMVTHLESVNTKDVLEKAVLTVEKISDKLAQEEDQAVQQISQVLPPAGNDDEEEEIEEDNEEGDVHPQTVRFDPTARVNAQRLFDEEAPAAPRGPSKARNLAAQIQPPAPQNNARDSVEEEEFINNWNATKKARQELVDAIPNRTDSSLHINSIYREAYNPDEASNESGESIQFEKALLERLIGMEVEQRKSTKAIKAINRAVDNIDPEEFNALRTEIAEVRKLVKDKQAQMSGNGGDRRDLGHQNQEEFGRTSALGAEEDFHRAVNRHVLDEQESRRGPTCSTQKRSQPPRTVSFGDQLTRMNPPQHQSRSYNNFYEPSDHASYGNGGAPRVNKEAQYPQVYQNQNQTGYGAPAYVEEMFYPPRETPIRGYRTHGQNTNHEDFQVRATKAQVGATIVNSLMATMSPFSGQPYEFQAFMAQFDNMVHENEDIDVKMKQTILFKLLGKELATLHCPIEYSARGYWTLREGLIKQFGNPNTQMHNLMMQISSMTFPSEDYGLILEELHKFRTYAAKLANMGVNPADPYFMFSFVNKLPRKLKEEAFQFLAYRNNAVSFHELVQRTMDKAEFKHRMEKGRLEEKEVYTTQVNYVRKNGDYQGKQESGGRLSSYNPPASRGSGKFAKSKFTPPSKMKPCRYCDDQDHIAVECAIPIPKKLKAVIDKGLCHNCLSKGHSVFNCASKYSCFNCHGRHFTGHCSRLPKEGNFNVNIIVGDLEEDEELQNQLFQESGAGTSEF</sequence>
<feature type="region of interest" description="Disordered" evidence="2">
    <location>
        <begin position="117"/>
        <end position="146"/>
    </location>
</feature>